<evidence type="ECO:0000256" key="6">
    <source>
        <dbReference type="ARBA" id="ARBA00023136"/>
    </source>
</evidence>
<dbReference type="Pfam" id="PF00005">
    <property type="entry name" value="ABC_tran"/>
    <property type="match status" value="1"/>
</dbReference>
<comment type="subcellular location">
    <subcellularLocation>
        <location evidence="1">Cell membrane</location>
        <topology evidence="1">Multi-pass membrane protein</topology>
    </subcellularLocation>
</comment>
<evidence type="ECO:0000256" key="2">
    <source>
        <dbReference type="ARBA" id="ARBA00022692"/>
    </source>
</evidence>
<organism evidence="10 11">
    <name type="scientific">Streptomyces lonegramiae</name>
    <dbReference type="NCBI Taxonomy" id="3075524"/>
    <lineage>
        <taxon>Bacteria</taxon>
        <taxon>Bacillati</taxon>
        <taxon>Actinomycetota</taxon>
        <taxon>Actinomycetes</taxon>
        <taxon>Kitasatosporales</taxon>
        <taxon>Streptomycetaceae</taxon>
        <taxon>Streptomyces</taxon>
    </lineage>
</organism>
<dbReference type="InterPro" id="IPR017871">
    <property type="entry name" value="ABC_transporter-like_CS"/>
</dbReference>
<accession>A0ABU2XNP7</accession>
<dbReference type="InterPro" id="IPR003439">
    <property type="entry name" value="ABC_transporter-like_ATP-bd"/>
</dbReference>
<evidence type="ECO:0000313" key="11">
    <source>
        <dbReference type="Proteomes" id="UP001180754"/>
    </source>
</evidence>
<dbReference type="GO" id="GO:0005524">
    <property type="term" value="F:ATP binding"/>
    <property type="evidence" value="ECO:0007669"/>
    <property type="project" value="UniProtKB-KW"/>
</dbReference>
<dbReference type="PROSITE" id="PS50929">
    <property type="entry name" value="ABC_TM1F"/>
    <property type="match status" value="1"/>
</dbReference>
<dbReference type="Proteomes" id="UP001180754">
    <property type="component" value="Unassembled WGS sequence"/>
</dbReference>
<keyword evidence="6 7" id="KW-0472">Membrane</keyword>
<name>A0ABU2XNP7_9ACTN</name>
<keyword evidence="5 7" id="KW-1133">Transmembrane helix</keyword>
<dbReference type="PANTHER" id="PTHR24221:SF654">
    <property type="entry name" value="ATP-BINDING CASSETTE SUB-FAMILY B MEMBER 6"/>
    <property type="match status" value="1"/>
</dbReference>
<feature type="domain" description="ABC transporter" evidence="8">
    <location>
        <begin position="341"/>
        <end position="565"/>
    </location>
</feature>
<evidence type="ECO:0000256" key="3">
    <source>
        <dbReference type="ARBA" id="ARBA00022741"/>
    </source>
</evidence>
<protein>
    <submittedName>
        <fullName evidence="10">ABC transporter ATP-binding protein</fullName>
    </submittedName>
</protein>
<feature type="transmembrane region" description="Helical" evidence="7">
    <location>
        <begin position="163"/>
        <end position="181"/>
    </location>
</feature>
<dbReference type="RefSeq" id="WP_311727555.1">
    <property type="nucleotide sequence ID" value="NZ_JAVRFD010000017.1"/>
</dbReference>
<dbReference type="SUPFAM" id="SSF52540">
    <property type="entry name" value="P-loop containing nucleoside triphosphate hydrolases"/>
    <property type="match status" value="1"/>
</dbReference>
<gene>
    <name evidence="10" type="ORF">RND15_30755</name>
</gene>
<dbReference type="PANTHER" id="PTHR24221">
    <property type="entry name" value="ATP-BINDING CASSETTE SUB-FAMILY B"/>
    <property type="match status" value="1"/>
</dbReference>
<evidence type="ECO:0000256" key="1">
    <source>
        <dbReference type="ARBA" id="ARBA00004651"/>
    </source>
</evidence>
<sequence length="577" mass="59933">MTEIADWRPGLRLLRSALRDTGSPALRLAAWSAVEAAPALASGWVLARALDQGFLNGRPAMGLAWLALLGVLYTVRAAAERAAFDPLAHIVEPLRDELVRRLVHGTLYAAVHRVRTADATDVSRLTSQVDAVRGIVGALLRTARPLAVTLIAALTGLAVLDPLLAVVVGVPLAAAVAVFLVSMRAVTRRRQLYLAAEEEVAAVTGAVLAAGRDITALGAEERAARDVERAADASVTATSAVARAGAVRTPVILLGGHLPVLLMLLTGPALVQRGGMSAGAVVGAVMYVTMYLIPALELMTGSVAGYWSQLRVLTSRLAAASDTPDEPGPLSAAEEPREGDLEVHHLTFAYGPHAEPVLRELNLTVPSGDHLAIVGPSGIGKSTLAALLAGVEAPLHGTVTMAGQPVKAGRVALLPQEAYVFPGTVADNLRYLAPDLGTEALDRAVEAVGARELITRLGGYHAEITDPAGTLSSGERQLIALVRVYASPSAVVVLDEATSHLDMAAEAVAETAFAARPGALIVIAHRLTSAARARRVLLLDGEHPVLGSHTELGATSPAYAALVGHWTAQAPRPAARP</sequence>
<keyword evidence="4 10" id="KW-0067">ATP-binding</keyword>
<dbReference type="InterPro" id="IPR003593">
    <property type="entry name" value="AAA+_ATPase"/>
</dbReference>
<evidence type="ECO:0000256" key="4">
    <source>
        <dbReference type="ARBA" id="ARBA00022840"/>
    </source>
</evidence>
<dbReference type="PROSITE" id="PS50893">
    <property type="entry name" value="ABC_TRANSPORTER_2"/>
    <property type="match status" value="1"/>
</dbReference>
<evidence type="ECO:0000313" key="10">
    <source>
        <dbReference type="EMBL" id="MDT0547052.1"/>
    </source>
</evidence>
<evidence type="ECO:0000256" key="5">
    <source>
        <dbReference type="ARBA" id="ARBA00022989"/>
    </source>
</evidence>
<proteinExistence type="predicted"/>
<dbReference type="SUPFAM" id="SSF90123">
    <property type="entry name" value="ABC transporter transmembrane region"/>
    <property type="match status" value="1"/>
</dbReference>
<dbReference type="InterPro" id="IPR011527">
    <property type="entry name" value="ABC1_TM_dom"/>
</dbReference>
<comment type="caution">
    <text evidence="10">The sequence shown here is derived from an EMBL/GenBank/DDBJ whole genome shotgun (WGS) entry which is preliminary data.</text>
</comment>
<feature type="transmembrane region" description="Helical" evidence="7">
    <location>
        <begin position="251"/>
        <end position="270"/>
    </location>
</feature>
<dbReference type="InterPro" id="IPR036640">
    <property type="entry name" value="ABC1_TM_sf"/>
</dbReference>
<keyword evidence="11" id="KW-1185">Reference proteome</keyword>
<dbReference type="Gene3D" id="3.40.50.300">
    <property type="entry name" value="P-loop containing nucleotide triphosphate hydrolases"/>
    <property type="match status" value="1"/>
</dbReference>
<dbReference type="InterPro" id="IPR039421">
    <property type="entry name" value="Type_1_exporter"/>
</dbReference>
<keyword evidence="3" id="KW-0547">Nucleotide-binding</keyword>
<evidence type="ECO:0000259" key="8">
    <source>
        <dbReference type="PROSITE" id="PS50893"/>
    </source>
</evidence>
<evidence type="ECO:0000259" key="9">
    <source>
        <dbReference type="PROSITE" id="PS50929"/>
    </source>
</evidence>
<dbReference type="Pfam" id="PF00664">
    <property type="entry name" value="ABC_membrane"/>
    <property type="match status" value="1"/>
</dbReference>
<dbReference type="EMBL" id="JAVRFD010000017">
    <property type="protein sequence ID" value="MDT0547052.1"/>
    <property type="molecule type" value="Genomic_DNA"/>
</dbReference>
<keyword evidence="2 7" id="KW-0812">Transmembrane</keyword>
<feature type="domain" description="ABC transmembrane type-1" evidence="9">
    <location>
        <begin position="28"/>
        <end position="300"/>
    </location>
</feature>
<dbReference type="InterPro" id="IPR027417">
    <property type="entry name" value="P-loop_NTPase"/>
</dbReference>
<evidence type="ECO:0000256" key="7">
    <source>
        <dbReference type="SAM" id="Phobius"/>
    </source>
</evidence>
<dbReference type="SMART" id="SM00382">
    <property type="entry name" value="AAA"/>
    <property type="match status" value="1"/>
</dbReference>
<dbReference type="Gene3D" id="1.20.1560.10">
    <property type="entry name" value="ABC transporter type 1, transmembrane domain"/>
    <property type="match status" value="1"/>
</dbReference>
<reference evidence="10" key="1">
    <citation type="submission" date="2024-05" db="EMBL/GenBank/DDBJ databases">
        <title>30 novel species of actinomycetes from the DSMZ collection.</title>
        <authorList>
            <person name="Nouioui I."/>
        </authorList>
    </citation>
    <scope>NUCLEOTIDE SEQUENCE</scope>
    <source>
        <strain evidence="10">DSM 41529</strain>
    </source>
</reference>
<dbReference type="PROSITE" id="PS00211">
    <property type="entry name" value="ABC_TRANSPORTER_1"/>
    <property type="match status" value="1"/>
</dbReference>